<reference evidence="3 4" key="1">
    <citation type="journal article" date="2019" name="Nat. Ecol. Evol.">
        <title>Megaphylogeny resolves global patterns of mushroom evolution.</title>
        <authorList>
            <person name="Varga T."/>
            <person name="Krizsan K."/>
            <person name="Foldi C."/>
            <person name="Dima B."/>
            <person name="Sanchez-Garcia M."/>
            <person name="Sanchez-Ramirez S."/>
            <person name="Szollosi G.J."/>
            <person name="Szarkandi J.G."/>
            <person name="Papp V."/>
            <person name="Albert L."/>
            <person name="Andreopoulos W."/>
            <person name="Angelini C."/>
            <person name="Antonin V."/>
            <person name="Barry K.W."/>
            <person name="Bougher N.L."/>
            <person name="Buchanan P."/>
            <person name="Buyck B."/>
            <person name="Bense V."/>
            <person name="Catcheside P."/>
            <person name="Chovatia M."/>
            <person name="Cooper J."/>
            <person name="Damon W."/>
            <person name="Desjardin D."/>
            <person name="Finy P."/>
            <person name="Geml J."/>
            <person name="Haridas S."/>
            <person name="Hughes K."/>
            <person name="Justo A."/>
            <person name="Karasinski D."/>
            <person name="Kautmanova I."/>
            <person name="Kiss B."/>
            <person name="Kocsube S."/>
            <person name="Kotiranta H."/>
            <person name="LaButti K.M."/>
            <person name="Lechner B.E."/>
            <person name="Liimatainen K."/>
            <person name="Lipzen A."/>
            <person name="Lukacs Z."/>
            <person name="Mihaltcheva S."/>
            <person name="Morgado L.N."/>
            <person name="Niskanen T."/>
            <person name="Noordeloos M.E."/>
            <person name="Ohm R.A."/>
            <person name="Ortiz-Santana B."/>
            <person name="Ovrebo C."/>
            <person name="Racz N."/>
            <person name="Riley R."/>
            <person name="Savchenko A."/>
            <person name="Shiryaev A."/>
            <person name="Soop K."/>
            <person name="Spirin V."/>
            <person name="Szebenyi C."/>
            <person name="Tomsovsky M."/>
            <person name="Tulloss R.E."/>
            <person name="Uehling J."/>
            <person name="Grigoriev I.V."/>
            <person name="Vagvolgyi C."/>
            <person name="Papp T."/>
            <person name="Martin F.M."/>
            <person name="Miettinen O."/>
            <person name="Hibbett D.S."/>
            <person name="Nagy L.G."/>
        </authorList>
    </citation>
    <scope>NUCLEOTIDE SEQUENCE [LARGE SCALE GENOMIC DNA]</scope>
    <source>
        <strain evidence="3 4">CBS 309.79</strain>
    </source>
</reference>
<evidence type="ECO:0000256" key="2">
    <source>
        <dbReference type="SAM" id="Phobius"/>
    </source>
</evidence>
<organism evidence="3 4">
    <name type="scientific">Pterulicium gracile</name>
    <dbReference type="NCBI Taxonomy" id="1884261"/>
    <lineage>
        <taxon>Eukaryota</taxon>
        <taxon>Fungi</taxon>
        <taxon>Dikarya</taxon>
        <taxon>Basidiomycota</taxon>
        <taxon>Agaricomycotina</taxon>
        <taxon>Agaricomycetes</taxon>
        <taxon>Agaricomycetidae</taxon>
        <taxon>Agaricales</taxon>
        <taxon>Pleurotineae</taxon>
        <taxon>Pterulaceae</taxon>
        <taxon>Pterulicium</taxon>
    </lineage>
</organism>
<accession>A0A5C3Q516</accession>
<name>A0A5C3Q516_9AGAR</name>
<dbReference type="EMBL" id="ML178850">
    <property type="protein sequence ID" value="TFK97175.1"/>
    <property type="molecule type" value="Genomic_DNA"/>
</dbReference>
<dbReference type="Gene3D" id="1.20.5.510">
    <property type="entry name" value="Single helix bin"/>
    <property type="match status" value="1"/>
</dbReference>
<feature type="compositionally biased region" description="Low complexity" evidence="1">
    <location>
        <begin position="265"/>
        <end position="301"/>
    </location>
</feature>
<feature type="region of interest" description="Disordered" evidence="1">
    <location>
        <begin position="265"/>
        <end position="305"/>
    </location>
</feature>
<keyword evidence="2" id="KW-0812">Transmembrane</keyword>
<feature type="transmembrane region" description="Helical" evidence="2">
    <location>
        <begin position="308"/>
        <end position="330"/>
    </location>
</feature>
<keyword evidence="2" id="KW-0472">Membrane</keyword>
<evidence type="ECO:0000313" key="3">
    <source>
        <dbReference type="EMBL" id="TFK97175.1"/>
    </source>
</evidence>
<evidence type="ECO:0000256" key="1">
    <source>
        <dbReference type="SAM" id="MobiDB-lite"/>
    </source>
</evidence>
<keyword evidence="2" id="KW-1133">Transmembrane helix</keyword>
<dbReference type="AlphaFoldDB" id="A0A5C3Q516"/>
<protein>
    <submittedName>
        <fullName evidence="3">Uncharacterized protein</fullName>
    </submittedName>
</protein>
<sequence length="452" mass="49075">MTDSIQPQIYVDDKSACSAFRTTNCFAFQRCSIDGHYTLCNGTDWTASLTFTGTGVEVWGVTECGNDPCLWTLDGTTRAGDAIPDGSYRELAFVAKDLDGGPTAKHVLIFSASAVPKVSLRVLSARIFADSATSLHPEDRIWVPSCYEQVRYVGRWNTSLDGFQQTSEEGASVNVAFLGDEFSWFLTPDGTFGNGGFVESKTGIRARTYLDGFLGRFNDRPASPNYHDVSIILDFSNGGNVLEFQGLTFNPLPHMTVMGDAIPIASRESPSSSSTPSTTASIPTDSTTASIPTPSSTSESIKSNTGSIIGGVVGGAVFLSCIAAGMVMYLKKRRTVKEQTQSGVQPFTVTRSHPRENRRIKVTGPDRTALKVDIDPTLAAFHSDNANEPDTLPRQRSMVGPAASRPEYNTDERQPQVGALDVERMERLLRYVDDRIDAALDRPPLYSSDICV</sequence>
<gene>
    <name evidence="3" type="ORF">BDV98DRAFT_272833</name>
</gene>
<dbReference type="OrthoDB" id="3052623at2759"/>
<keyword evidence="4" id="KW-1185">Reference proteome</keyword>
<evidence type="ECO:0000313" key="4">
    <source>
        <dbReference type="Proteomes" id="UP000305067"/>
    </source>
</evidence>
<proteinExistence type="predicted"/>
<dbReference type="Proteomes" id="UP000305067">
    <property type="component" value="Unassembled WGS sequence"/>
</dbReference>
<feature type="region of interest" description="Disordered" evidence="1">
    <location>
        <begin position="381"/>
        <end position="413"/>
    </location>
</feature>